<dbReference type="Proteomes" id="UP000249829">
    <property type="component" value="Unassembled WGS sequence"/>
</dbReference>
<evidence type="ECO:0000313" key="3">
    <source>
        <dbReference type="Proteomes" id="UP000249829"/>
    </source>
</evidence>
<feature type="signal peptide" evidence="1">
    <location>
        <begin position="1"/>
        <end position="18"/>
    </location>
</feature>
<reference evidence="2" key="1">
    <citation type="submission" date="2018-02" db="EMBL/GenBank/DDBJ databases">
        <title>The genomes of Aspergillus section Nigri reveals drivers in fungal speciation.</title>
        <authorList>
            <consortium name="DOE Joint Genome Institute"/>
            <person name="Vesth T.C."/>
            <person name="Nybo J."/>
            <person name="Theobald S."/>
            <person name="Brandl J."/>
            <person name="Frisvad J.C."/>
            <person name="Nielsen K.F."/>
            <person name="Lyhne E.K."/>
            <person name="Kogle M.E."/>
            <person name="Kuo A."/>
            <person name="Riley R."/>
            <person name="Clum A."/>
            <person name="Nolan M."/>
            <person name="Lipzen A."/>
            <person name="Salamov A."/>
            <person name="Henrissat B."/>
            <person name="Wiebenga A."/>
            <person name="De vries R.P."/>
            <person name="Grigoriev I.V."/>
            <person name="Mortensen U.H."/>
            <person name="Andersen M.R."/>
            <person name="Baker S.E."/>
        </authorList>
    </citation>
    <scope>NUCLEOTIDE SEQUENCE [LARGE SCALE GENOMIC DNA]</scope>
    <source>
        <strain evidence="2">CBS 115571</strain>
    </source>
</reference>
<keyword evidence="3" id="KW-1185">Reference proteome</keyword>
<protein>
    <recommendedName>
        <fullName evidence="4">Secreted protein</fullName>
    </recommendedName>
</protein>
<evidence type="ECO:0000313" key="2">
    <source>
        <dbReference type="EMBL" id="PYI22951.1"/>
    </source>
</evidence>
<keyword evidence="1" id="KW-0732">Signal</keyword>
<proteinExistence type="predicted"/>
<evidence type="ECO:0000256" key="1">
    <source>
        <dbReference type="SAM" id="SignalP"/>
    </source>
</evidence>
<organism evidence="2 3">
    <name type="scientific">Aspergillus violaceofuscus (strain CBS 115571)</name>
    <dbReference type="NCBI Taxonomy" id="1450538"/>
    <lineage>
        <taxon>Eukaryota</taxon>
        <taxon>Fungi</taxon>
        <taxon>Dikarya</taxon>
        <taxon>Ascomycota</taxon>
        <taxon>Pezizomycotina</taxon>
        <taxon>Eurotiomycetes</taxon>
        <taxon>Eurotiomycetidae</taxon>
        <taxon>Eurotiales</taxon>
        <taxon>Aspergillaceae</taxon>
        <taxon>Aspergillus</taxon>
    </lineage>
</organism>
<gene>
    <name evidence="2" type="ORF">BO99DRAFT_242472</name>
</gene>
<accession>A0A2V5HGR2</accession>
<feature type="chain" id="PRO_5015987629" description="Secreted protein" evidence="1">
    <location>
        <begin position="19"/>
        <end position="87"/>
    </location>
</feature>
<sequence>MMIVIVPRLSFSPSLLLSSCILVSLYPPSPSLIQSSSQCDCSCRHHGHPSIYRSKCDARILLPYLQSLSALISYPSYPETAFTISDP</sequence>
<name>A0A2V5HGR2_ASPV1</name>
<dbReference type="AlphaFoldDB" id="A0A2V5HGR2"/>
<dbReference type="EMBL" id="KZ825108">
    <property type="protein sequence ID" value="PYI22951.1"/>
    <property type="molecule type" value="Genomic_DNA"/>
</dbReference>
<evidence type="ECO:0008006" key="4">
    <source>
        <dbReference type="Google" id="ProtNLM"/>
    </source>
</evidence>